<evidence type="ECO:0000313" key="1">
    <source>
        <dbReference type="EMBL" id="KAK7469928.1"/>
    </source>
</evidence>
<feature type="non-terminal residue" evidence="1">
    <location>
        <position position="57"/>
    </location>
</feature>
<organism evidence="1 2">
    <name type="scientific">Batillaria attramentaria</name>
    <dbReference type="NCBI Taxonomy" id="370345"/>
    <lineage>
        <taxon>Eukaryota</taxon>
        <taxon>Metazoa</taxon>
        <taxon>Spiralia</taxon>
        <taxon>Lophotrochozoa</taxon>
        <taxon>Mollusca</taxon>
        <taxon>Gastropoda</taxon>
        <taxon>Caenogastropoda</taxon>
        <taxon>Sorbeoconcha</taxon>
        <taxon>Cerithioidea</taxon>
        <taxon>Batillariidae</taxon>
        <taxon>Batillaria</taxon>
    </lineage>
</organism>
<sequence>EQNAAGSSQRLRGESGCRGLSGHRLLLAVASQRFCGREIPCVGFFGLPVRRLQHCVA</sequence>
<gene>
    <name evidence="1" type="ORF">BaRGS_00036032</name>
</gene>
<keyword evidence="2" id="KW-1185">Reference proteome</keyword>
<feature type="non-terminal residue" evidence="1">
    <location>
        <position position="1"/>
    </location>
</feature>
<evidence type="ECO:0000313" key="2">
    <source>
        <dbReference type="Proteomes" id="UP001519460"/>
    </source>
</evidence>
<reference evidence="1 2" key="1">
    <citation type="journal article" date="2023" name="Sci. Data">
        <title>Genome assembly of the Korean intertidal mud-creeper Batillaria attramentaria.</title>
        <authorList>
            <person name="Patra A.K."/>
            <person name="Ho P.T."/>
            <person name="Jun S."/>
            <person name="Lee S.J."/>
            <person name="Kim Y."/>
            <person name="Won Y.J."/>
        </authorList>
    </citation>
    <scope>NUCLEOTIDE SEQUENCE [LARGE SCALE GENOMIC DNA]</scope>
    <source>
        <strain evidence="1">Wonlab-2016</strain>
    </source>
</reference>
<dbReference type="AlphaFoldDB" id="A0ABD0JD00"/>
<comment type="caution">
    <text evidence="1">The sequence shown here is derived from an EMBL/GenBank/DDBJ whole genome shotgun (WGS) entry which is preliminary data.</text>
</comment>
<dbReference type="EMBL" id="JACVVK020000498">
    <property type="protein sequence ID" value="KAK7469928.1"/>
    <property type="molecule type" value="Genomic_DNA"/>
</dbReference>
<name>A0ABD0JD00_9CAEN</name>
<protein>
    <submittedName>
        <fullName evidence="1">Uncharacterized protein</fullName>
    </submittedName>
</protein>
<proteinExistence type="predicted"/>
<dbReference type="Proteomes" id="UP001519460">
    <property type="component" value="Unassembled WGS sequence"/>
</dbReference>
<accession>A0ABD0JD00</accession>